<organism evidence="3">
    <name type="scientific">freshwater metagenome</name>
    <dbReference type="NCBI Taxonomy" id="449393"/>
    <lineage>
        <taxon>unclassified sequences</taxon>
        <taxon>metagenomes</taxon>
        <taxon>ecological metagenomes</taxon>
    </lineage>
</organism>
<dbReference type="InterPro" id="IPR050187">
    <property type="entry name" value="Lipid_Phosphate_FormReg"/>
</dbReference>
<dbReference type="PANTHER" id="PTHR12358:SF106">
    <property type="entry name" value="LIPID KINASE YEGS"/>
    <property type="match status" value="1"/>
</dbReference>
<dbReference type="PROSITE" id="PS50146">
    <property type="entry name" value="DAGK"/>
    <property type="match status" value="1"/>
</dbReference>
<dbReference type="InterPro" id="IPR017438">
    <property type="entry name" value="ATP-NAD_kinase_N"/>
</dbReference>
<evidence type="ECO:0000313" key="3">
    <source>
        <dbReference type="EMBL" id="CAB5034654.1"/>
    </source>
</evidence>
<evidence type="ECO:0000313" key="2">
    <source>
        <dbReference type="EMBL" id="CAB4987073.1"/>
    </source>
</evidence>
<dbReference type="PANTHER" id="PTHR12358">
    <property type="entry name" value="SPHINGOSINE KINASE"/>
    <property type="match status" value="1"/>
</dbReference>
<name>A0A6J7S0B2_9ZZZZ</name>
<dbReference type="InterPro" id="IPR001206">
    <property type="entry name" value="Diacylglycerol_kinase_cat_dom"/>
</dbReference>
<dbReference type="EMBL" id="CAFBOF010000051">
    <property type="protein sequence ID" value="CAB4987073.1"/>
    <property type="molecule type" value="Genomic_DNA"/>
</dbReference>
<accession>A0A6J7S0B2</accession>
<protein>
    <submittedName>
        <fullName evidence="3">Unannotated protein</fullName>
    </submittedName>
</protein>
<dbReference type="Pfam" id="PF00781">
    <property type="entry name" value="DAGK_cat"/>
    <property type="match status" value="1"/>
</dbReference>
<dbReference type="EMBL" id="CAFBPQ010000119">
    <property type="protein sequence ID" value="CAB5034654.1"/>
    <property type="molecule type" value="Genomic_DNA"/>
</dbReference>
<dbReference type="Gene3D" id="2.60.200.40">
    <property type="match status" value="1"/>
</dbReference>
<sequence>MTPKRRVHIQKMLGEQHRLEVAETYRRGHATRLARIAAAEGVDVVIVAAGDGTLNEAANGLVGSSTALAPLPGGSTNVFARTIGVPNSVTSATELLIKSLNAKSIRRVGVGLANERYFLFHLGVGFDAKVIAQVERHHWIKRWFAHTVFAATTANTYFRNYDRKEPAFQVEKLDKTLIGEGVFSIVSNTHPYAFFGIRPLTVTKDAGFDRSLALTMFKNFDYLSTLTAMASAIGKGKHLQKKKSIIQIADLDGLRFISHHGPFPYQVDGDFLGEIERLEVSYVPDSLSLVVPSTTQ</sequence>
<feature type="domain" description="DAGKc" evidence="1">
    <location>
        <begin position="1"/>
        <end position="114"/>
    </location>
</feature>
<evidence type="ECO:0000259" key="1">
    <source>
        <dbReference type="PROSITE" id="PS50146"/>
    </source>
</evidence>
<gene>
    <name evidence="2" type="ORF">UFOPK3897_01499</name>
    <name evidence="3" type="ORF">UFOPK4121_01753</name>
</gene>
<reference evidence="3" key="1">
    <citation type="submission" date="2020-05" db="EMBL/GenBank/DDBJ databases">
        <authorList>
            <person name="Chiriac C."/>
            <person name="Salcher M."/>
            <person name="Ghai R."/>
            <person name="Kavagutti S V."/>
        </authorList>
    </citation>
    <scope>NUCLEOTIDE SEQUENCE</scope>
</reference>
<dbReference type="InterPro" id="IPR016064">
    <property type="entry name" value="NAD/diacylglycerol_kinase_sf"/>
</dbReference>
<dbReference type="AlphaFoldDB" id="A0A6J7S0B2"/>
<dbReference type="Gene3D" id="3.40.50.10330">
    <property type="entry name" value="Probable inorganic polyphosphate/atp-NAD kinase, domain 1"/>
    <property type="match status" value="1"/>
</dbReference>
<dbReference type="GO" id="GO:0004143">
    <property type="term" value="F:ATP-dependent diacylglycerol kinase activity"/>
    <property type="evidence" value="ECO:0007669"/>
    <property type="project" value="TreeGrafter"/>
</dbReference>
<dbReference type="GO" id="GO:0005886">
    <property type="term" value="C:plasma membrane"/>
    <property type="evidence" value="ECO:0007669"/>
    <property type="project" value="TreeGrafter"/>
</dbReference>
<dbReference type="SUPFAM" id="SSF111331">
    <property type="entry name" value="NAD kinase/diacylglycerol kinase-like"/>
    <property type="match status" value="1"/>
</dbReference>
<proteinExistence type="predicted"/>